<dbReference type="Gene3D" id="3.40.190.10">
    <property type="entry name" value="Periplasmic binding protein-like II"/>
    <property type="match status" value="1"/>
</dbReference>
<proteinExistence type="inferred from homology"/>
<dbReference type="PANTHER" id="PTHR42928">
    <property type="entry name" value="TRICARBOXYLATE-BINDING PROTEIN"/>
    <property type="match status" value="1"/>
</dbReference>
<dbReference type="PIRSF" id="PIRSF017082">
    <property type="entry name" value="YflP"/>
    <property type="match status" value="1"/>
</dbReference>
<accession>A0A1H4DX98</accession>
<keyword evidence="4" id="KW-1185">Reference proteome</keyword>
<evidence type="ECO:0000313" key="4">
    <source>
        <dbReference type="Proteomes" id="UP000199409"/>
    </source>
</evidence>
<dbReference type="PANTHER" id="PTHR42928:SF5">
    <property type="entry name" value="BLR1237 PROTEIN"/>
    <property type="match status" value="1"/>
</dbReference>
<dbReference type="SUPFAM" id="SSF53850">
    <property type="entry name" value="Periplasmic binding protein-like II"/>
    <property type="match status" value="1"/>
</dbReference>
<dbReference type="Proteomes" id="UP000199409">
    <property type="component" value="Unassembled WGS sequence"/>
</dbReference>
<dbReference type="Gene3D" id="3.40.190.150">
    <property type="entry name" value="Bordetella uptake gene, domain 1"/>
    <property type="match status" value="1"/>
</dbReference>
<dbReference type="EMBL" id="FNQN01000012">
    <property type="protein sequence ID" value="SEA77226.1"/>
    <property type="molecule type" value="Genomic_DNA"/>
</dbReference>
<comment type="similarity">
    <text evidence="1">Belongs to the UPF0065 (bug) family.</text>
</comment>
<dbReference type="RefSeq" id="WP_092350541.1">
    <property type="nucleotide sequence ID" value="NZ_FNQN01000012.1"/>
</dbReference>
<dbReference type="Pfam" id="PF03401">
    <property type="entry name" value="TctC"/>
    <property type="match status" value="1"/>
</dbReference>
<name>A0A1H4DX98_9BACT</name>
<gene>
    <name evidence="3" type="ORF">SAMN05660420_03127</name>
</gene>
<keyword evidence="2" id="KW-0732">Signal</keyword>
<dbReference type="AlphaFoldDB" id="A0A1H4DX98"/>
<sequence>MKNVFQTIALGFVALLLFVPAANAEYPERPVTLVVGFGVGGSADRMTRSTSSFLSDKLDQAVKVVNKKGAGTMLGANYVLRQKDDGYTVFASTFAPYMSNSIIHGGAKYKIEDFAFINAQWFDFDLIATNKDKPYSSLAELLTEIKNNPGKISASVVQGSAGHLMVKLLLKNNNIPAESLNLVTYNSGGKARSAVAGGQVDFIAISAEGCESIREFLKPLAVVLDEPSDNWDAPVVNEALKPLGTTVPVLPGSIRGYAVKAEVKEKYPERFAKLTAAFKEVVDDPDVKKFLKGNQIGSDWTGPEKTQELMRQNFEAFSKYKDLMVQ</sequence>
<evidence type="ECO:0000313" key="3">
    <source>
        <dbReference type="EMBL" id="SEA77226.1"/>
    </source>
</evidence>
<dbReference type="InterPro" id="IPR042100">
    <property type="entry name" value="Bug_dom1"/>
</dbReference>
<protein>
    <submittedName>
        <fullName evidence="3">Tripartite-type tricarboxylate transporter, receptor component TctC</fullName>
    </submittedName>
</protein>
<dbReference type="InterPro" id="IPR005064">
    <property type="entry name" value="BUG"/>
</dbReference>
<evidence type="ECO:0000256" key="2">
    <source>
        <dbReference type="SAM" id="SignalP"/>
    </source>
</evidence>
<dbReference type="STRING" id="37625.SAMN05660420_03127"/>
<reference evidence="3 4" key="1">
    <citation type="submission" date="2016-10" db="EMBL/GenBank/DDBJ databases">
        <authorList>
            <person name="de Groot N.N."/>
        </authorList>
    </citation>
    <scope>NUCLEOTIDE SEQUENCE [LARGE SCALE GENOMIC DNA]</scope>
    <source>
        <strain evidence="3 4">DSM 7343</strain>
    </source>
</reference>
<keyword evidence="3" id="KW-0675">Receptor</keyword>
<dbReference type="OrthoDB" id="5429542at2"/>
<organism evidence="3 4">
    <name type="scientific">Desulfuromusa kysingii</name>
    <dbReference type="NCBI Taxonomy" id="37625"/>
    <lineage>
        <taxon>Bacteria</taxon>
        <taxon>Pseudomonadati</taxon>
        <taxon>Thermodesulfobacteriota</taxon>
        <taxon>Desulfuromonadia</taxon>
        <taxon>Desulfuromonadales</taxon>
        <taxon>Geopsychrobacteraceae</taxon>
        <taxon>Desulfuromusa</taxon>
    </lineage>
</organism>
<dbReference type="CDD" id="cd07012">
    <property type="entry name" value="PBP2_Bug_TTT"/>
    <property type="match status" value="1"/>
</dbReference>
<feature type="signal peptide" evidence="2">
    <location>
        <begin position="1"/>
        <end position="24"/>
    </location>
</feature>
<feature type="chain" id="PRO_5011439301" evidence="2">
    <location>
        <begin position="25"/>
        <end position="326"/>
    </location>
</feature>
<evidence type="ECO:0000256" key="1">
    <source>
        <dbReference type="ARBA" id="ARBA00006987"/>
    </source>
</evidence>